<evidence type="ECO:0000313" key="2">
    <source>
        <dbReference type="EMBL" id="KAJ7767380.1"/>
    </source>
</evidence>
<organism evidence="2 3">
    <name type="scientific">Mycena maculata</name>
    <dbReference type="NCBI Taxonomy" id="230809"/>
    <lineage>
        <taxon>Eukaryota</taxon>
        <taxon>Fungi</taxon>
        <taxon>Dikarya</taxon>
        <taxon>Basidiomycota</taxon>
        <taxon>Agaricomycotina</taxon>
        <taxon>Agaricomycetes</taxon>
        <taxon>Agaricomycetidae</taxon>
        <taxon>Agaricales</taxon>
        <taxon>Marasmiineae</taxon>
        <taxon>Mycenaceae</taxon>
        <taxon>Mycena</taxon>
    </lineage>
</organism>
<feature type="compositionally biased region" description="Basic residues" evidence="1">
    <location>
        <begin position="63"/>
        <end position="72"/>
    </location>
</feature>
<name>A0AAD7NN02_9AGAR</name>
<feature type="region of interest" description="Disordered" evidence="1">
    <location>
        <begin position="1"/>
        <end position="22"/>
    </location>
</feature>
<protein>
    <submittedName>
        <fullName evidence="2">Uncharacterized protein</fullName>
    </submittedName>
</protein>
<gene>
    <name evidence="2" type="ORF">DFH07DRAFT_769503</name>
</gene>
<evidence type="ECO:0000313" key="3">
    <source>
        <dbReference type="Proteomes" id="UP001215280"/>
    </source>
</evidence>
<dbReference type="Proteomes" id="UP001215280">
    <property type="component" value="Unassembled WGS sequence"/>
</dbReference>
<sequence length="252" mass="27540">MPGAGRQDANKHQESAWRAGAEEGGGIHVIVAQARHRPTTSFEFQWRGRGGNRTEYTLTCGGGRHKAGKHVAARAERRAGKDGTRPRTSQRRKGTEGERKRMAKWRHSRHYTWERRVGKVGEHGYNMHDHRDQPGCNNAGAMTQELQQSAQGVSQGKSGESIQGPLEAPNRCETGVLWSWGYTSTNEARGKRDETDGLIIKNVVPKGQGPRGIQAAFIAIFEPRGPTRAMVDGTPMGAILADSGAPIRSDDG</sequence>
<feature type="compositionally biased region" description="Polar residues" evidence="1">
    <location>
        <begin position="146"/>
        <end position="161"/>
    </location>
</feature>
<feature type="region of interest" description="Disordered" evidence="1">
    <location>
        <begin position="59"/>
        <end position="103"/>
    </location>
</feature>
<feature type="compositionally biased region" description="Basic and acidic residues" evidence="1">
    <location>
        <begin position="73"/>
        <end position="85"/>
    </location>
</feature>
<feature type="region of interest" description="Disordered" evidence="1">
    <location>
        <begin position="146"/>
        <end position="168"/>
    </location>
</feature>
<dbReference type="AlphaFoldDB" id="A0AAD7NN02"/>
<comment type="caution">
    <text evidence="2">The sequence shown here is derived from an EMBL/GenBank/DDBJ whole genome shotgun (WGS) entry which is preliminary data.</text>
</comment>
<evidence type="ECO:0000256" key="1">
    <source>
        <dbReference type="SAM" id="MobiDB-lite"/>
    </source>
</evidence>
<dbReference type="EMBL" id="JARJLG010000030">
    <property type="protein sequence ID" value="KAJ7767380.1"/>
    <property type="molecule type" value="Genomic_DNA"/>
</dbReference>
<accession>A0AAD7NN02</accession>
<keyword evidence="3" id="KW-1185">Reference proteome</keyword>
<proteinExistence type="predicted"/>
<reference evidence="2" key="1">
    <citation type="submission" date="2023-03" db="EMBL/GenBank/DDBJ databases">
        <title>Massive genome expansion in bonnet fungi (Mycena s.s.) driven by repeated elements and novel gene families across ecological guilds.</title>
        <authorList>
            <consortium name="Lawrence Berkeley National Laboratory"/>
            <person name="Harder C.B."/>
            <person name="Miyauchi S."/>
            <person name="Viragh M."/>
            <person name="Kuo A."/>
            <person name="Thoen E."/>
            <person name="Andreopoulos B."/>
            <person name="Lu D."/>
            <person name="Skrede I."/>
            <person name="Drula E."/>
            <person name="Henrissat B."/>
            <person name="Morin E."/>
            <person name="Kohler A."/>
            <person name="Barry K."/>
            <person name="LaButti K."/>
            <person name="Morin E."/>
            <person name="Salamov A."/>
            <person name="Lipzen A."/>
            <person name="Mereny Z."/>
            <person name="Hegedus B."/>
            <person name="Baldrian P."/>
            <person name="Stursova M."/>
            <person name="Weitz H."/>
            <person name="Taylor A."/>
            <person name="Grigoriev I.V."/>
            <person name="Nagy L.G."/>
            <person name="Martin F."/>
            <person name="Kauserud H."/>
        </authorList>
    </citation>
    <scope>NUCLEOTIDE SEQUENCE</scope>
    <source>
        <strain evidence="2">CBHHK188m</strain>
    </source>
</reference>